<reference evidence="2" key="1">
    <citation type="journal article" date="2020" name="Stud. Mycol.">
        <title>101 Dothideomycetes genomes: a test case for predicting lifestyles and emergence of pathogens.</title>
        <authorList>
            <person name="Haridas S."/>
            <person name="Albert R."/>
            <person name="Binder M."/>
            <person name="Bloem J."/>
            <person name="Labutti K."/>
            <person name="Salamov A."/>
            <person name="Andreopoulos B."/>
            <person name="Baker S."/>
            <person name="Barry K."/>
            <person name="Bills G."/>
            <person name="Bluhm B."/>
            <person name="Cannon C."/>
            <person name="Castanera R."/>
            <person name="Culley D."/>
            <person name="Daum C."/>
            <person name="Ezra D."/>
            <person name="Gonzalez J."/>
            <person name="Henrissat B."/>
            <person name="Kuo A."/>
            <person name="Liang C."/>
            <person name="Lipzen A."/>
            <person name="Lutzoni F."/>
            <person name="Magnuson J."/>
            <person name="Mondo S."/>
            <person name="Nolan M."/>
            <person name="Ohm R."/>
            <person name="Pangilinan J."/>
            <person name="Park H.-J."/>
            <person name="Ramirez L."/>
            <person name="Alfaro M."/>
            <person name="Sun H."/>
            <person name="Tritt A."/>
            <person name="Yoshinaga Y."/>
            <person name="Zwiers L.-H."/>
            <person name="Turgeon B."/>
            <person name="Goodwin S."/>
            <person name="Spatafora J."/>
            <person name="Crous P."/>
            <person name="Grigoriev I."/>
        </authorList>
    </citation>
    <scope>NUCLEOTIDE SEQUENCE</scope>
    <source>
        <strain evidence="2">CBS 113979</strain>
    </source>
</reference>
<dbReference type="Proteomes" id="UP000800041">
    <property type="component" value="Unassembled WGS sequence"/>
</dbReference>
<evidence type="ECO:0000313" key="3">
    <source>
        <dbReference type="Proteomes" id="UP000800041"/>
    </source>
</evidence>
<proteinExistence type="predicted"/>
<feature type="compositionally biased region" description="Polar residues" evidence="1">
    <location>
        <begin position="1"/>
        <end position="18"/>
    </location>
</feature>
<gene>
    <name evidence="2" type="ORF">K402DRAFT_32564</name>
</gene>
<dbReference type="AlphaFoldDB" id="A0A6G1H5G9"/>
<accession>A0A6G1H5G9</accession>
<name>A0A6G1H5G9_9PEZI</name>
<protein>
    <submittedName>
        <fullName evidence="2">Uncharacterized protein</fullName>
    </submittedName>
</protein>
<feature type="region of interest" description="Disordered" evidence="1">
    <location>
        <begin position="1"/>
        <end position="23"/>
    </location>
</feature>
<evidence type="ECO:0000313" key="2">
    <source>
        <dbReference type="EMBL" id="KAF1988297.1"/>
    </source>
</evidence>
<evidence type="ECO:0000256" key="1">
    <source>
        <dbReference type="SAM" id="MobiDB-lite"/>
    </source>
</evidence>
<sequence length="161" mass="17880">MQRATTHLQTLPDQTSANPPLPAQTHTRNRIAFKFHVEHIPGIPGARSLTLASAFLLQRLGREISWEWDYVHTPCNIDAESGREYVLLDVDVDVAVDGGGTMRAKGDDGVEGMGVYCVDLELEIFEVLLVDSEGEGEGEEDTSRLYVLTCIYYLLMSTHLT</sequence>
<keyword evidence="3" id="KW-1185">Reference proteome</keyword>
<organism evidence="2 3">
    <name type="scientific">Aulographum hederae CBS 113979</name>
    <dbReference type="NCBI Taxonomy" id="1176131"/>
    <lineage>
        <taxon>Eukaryota</taxon>
        <taxon>Fungi</taxon>
        <taxon>Dikarya</taxon>
        <taxon>Ascomycota</taxon>
        <taxon>Pezizomycotina</taxon>
        <taxon>Dothideomycetes</taxon>
        <taxon>Pleosporomycetidae</taxon>
        <taxon>Aulographales</taxon>
        <taxon>Aulographaceae</taxon>
    </lineage>
</organism>
<dbReference type="EMBL" id="ML977149">
    <property type="protein sequence ID" value="KAF1988297.1"/>
    <property type="molecule type" value="Genomic_DNA"/>
</dbReference>
<dbReference type="OrthoDB" id="4561261at2759"/>